<sequence>MCVPVRAPSWVHKPQPHQQVHAQILKADRHQDIHASPKAHIQNSQTSQAFAAFFDMQINGKFGFWLDIFLPNSLSDTYSKCGLIGVSEAKNLFVVMEERDTVSWNSMIGGLAKAGELSDARCLFDEMPERDTVSWNTILDGYVNAGQMNEAFELFEKMPQRMLSHAVDMSMARMMFDRMPFRNLKGLAKDAIMLYDHMEEAGLKLDNSSIISILAACAESGLIGLGMKVHASIERTRFKCSTPVSNALLDCMPSVDLSWDSEKNPVSWNATLQGLPMHRHGVKALDLFSQMVKAGFLPDKLTFIGVLCACTHAGFVEEGPSRLQHYGEGVRDYTQTCQGSFRLVHSMAMEPNAVIGGALSEDVLNHLGRLDPSDSGQFSMLSNIYAADGDWANVANARLQMRSTGVQKPPGASPIKVDDKVREFTVFDKLHPKSDKVYGLIDRLCLDFKQLNVSPGSVSNGIGG</sequence>
<dbReference type="PROSITE" id="PS51375">
    <property type="entry name" value="PPR"/>
    <property type="match status" value="2"/>
</dbReference>
<evidence type="ECO:0000256" key="1">
    <source>
        <dbReference type="ARBA" id="ARBA00022737"/>
    </source>
</evidence>
<reference evidence="3 4" key="3">
    <citation type="submission" date="2019-11" db="EMBL/GenBank/DDBJ databases">
        <title>A de novo genome assembly of a pear dwarfing rootstock.</title>
        <authorList>
            <person name="Wang F."/>
            <person name="Wang J."/>
            <person name="Li S."/>
            <person name="Zhang Y."/>
            <person name="Fang M."/>
            <person name="Ma L."/>
            <person name="Zhao Y."/>
            <person name="Jiang S."/>
        </authorList>
    </citation>
    <scope>NUCLEOTIDE SEQUENCE [LARGE SCALE GENOMIC DNA]</scope>
    <source>
        <strain evidence="3">S2</strain>
        <tissue evidence="3">Leaf</tissue>
    </source>
</reference>
<evidence type="ECO:0000313" key="3">
    <source>
        <dbReference type="EMBL" id="KAB2613805.1"/>
    </source>
</evidence>
<comment type="caution">
    <text evidence="3">The sequence shown here is derived from an EMBL/GenBank/DDBJ whole genome shotgun (WGS) entry which is preliminary data.</text>
</comment>
<dbReference type="EMBL" id="SMOL01000458">
    <property type="protein sequence ID" value="KAB2613805.1"/>
    <property type="molecule type" value="Genomic_DNA"/>
</dbReference>
<reference evidence="3 4" key="1">
    <citation type="submission" date="2019-09" db="EMBL/GenBank/DDBJ databases">
        <authorList>
            <person name="Ou C."/>
        </authorList>
    </citation>
    <scope>NUCLEOTIDE SEQUENCE [LARGE SCALE GENOMIC DNA]</scope>
    <source>
        <strain evidence="3">S2</strain>
        <tissue evidence="3">Leaf</tissue>
    </source>
</reference>
<dbReference type="GO" id="GO:0003723">
    <property type="term" value="F:RNA binding"/>
    <property type="evidence" value="ECO:0007669"/>
    <property type="project" value="InterPro"/>
</dbReference>
<evidence type="ECO:0000313" key="4">
    <source>
        <dbReference type="Proteomes" id="UP000327157"/>
    </source>
</evidence>
<reference evidence="4" key="2">
    <citation type="submission" date="2019-10" db="EMBL/GenBank/DDBJ databases">
        <title>A de novo genome assembly of a pear dwarfing rootstock.</title>
        <authorList>
            <person name="Wang F."/>
            <person name="Wang J."/>
            <person name="Li S."/>
            <person name="Zhang Y."/>
            <person name="Fang M."/>
            <person name="Ma L."/>
            <person name="Zhao Y."/>
            <person name="Jiang S."/>
        </authorList>
    </citation>
    <scope>NUCLEOTIDE SEQUENCE [LARGE SCALE GENOMIC DNA]</scope>
</reference>
<dbReference type="InterPro" id="IPR002885">
    <property type="entry name" value="PPR_rpt"/>
</dbReference>
<organism evidence="3 4">
    <name type="scientific">Pyrus ussuriensis x Pyrus communis</name>
    <dbReference type="NCBI Taxonomy" id="2448454"/>
    <lineage>
        <taxon>Eukaryota</taxon>
        <taxon>Viridiplantae</taxon>
        <taxon>Streptophyta</taxon>
        <taxon>Embryophyta</taxon>
        <taxon>Tracheophyta</taxon>
        <taxon>Spermatophyta</taxon>
        <taxon>Magnoliopsida</taxon>
        <taxon>eudicotyledons</taxon>
        <taxon>Gunneridae</taxon>
        <taxon>Pentapetalae</taxon>
        <taxon>rosids</taxon>
        <taxon>fabids</taxon>
        <taxon>Rosales</taxon>
        <taxon>Rosaceae</taxon>
        <taxon>Amygdaloideae</taxon>
        <taxon>Maleae</taxon>
        <taxon>Pyrus</taxon>
    </lineage>
</organism>
<dbReference type="Pfam" id="PF01535">
    <property type="entry name" value="PPR"/>
    <property type="match status" value="1"/>
</dbReference>
<dbReference type="InterPro" id="IPR046848">
    <property type="entry name" value="E_motif"/>
</dbReference>
<dbReference type="Pfam" id="PF13041">
    <property type="entry name" value="PPR_2"/>
    <property type="match status" value="1"/>
</dbReference>
<accession>A0A5N5GEA3</accession>
<dbReference type="OrthoDB" id="185373at2759"/>
<dbReference type="GO" id="GO:0048731">
    <property type="term" value="P:system development"/>
    <property type="evidence" value="ECO:0007669"/>
    <property type="project" value="UniProtKB-ARBA"/>
</dbReference>
<dbReference type="GO" id="GO:0009451">
    <property type="term" value="P:RNA modification"/>
    <property type="evidence" value="ECO:0007669"/>
    <property type="project" value="InterPro"/>
</dbReference>
<dbReference type="InterPro" id="IPR046960">
    <property type="entry name" value="PPR_At4g14850-like_plant"/>
</dbReference>
<dbReference type="AlphaFoldDB" id="A0A5N5GEA3"/>
<dbReference type="PANTHER" id="PTHR47926:SF413">
    <property type="entry name" value="REPEAT (TPR)-LIKE SUPERFAMILY PROTEIN, PUTATIVE-RELATED"/>
    <property type="match status" value="1"/>
</dbReference>
<name>A0A5N5GEA3_9ROSA</name>
<dbReference type="NCBIfam" id="TIGR00756">
    <property type="entry name" value="PPR"/>
    <property type="match status" value="2"/>
</dbReference>
<dbReference type="Proteomes" id="UP000327157">
    <property type="component" value="Chromosome 9"/>
</dbReference>
<dbReference type="PANTHER" id="PTHR47926">
    <property type="entry name" value="PENTATRICOPEPTIDE REPEAT-CONTAINING PROTEIN"/>
    <property type="match status" value="1"/>
</dbReference>
<dbReference type="FunFam" id="1.25.40.10:FF:000125">
    <property type="entry name" value="Pentatricopeptide repeat-containing protein"/>
    <property type="match status" value="1"/>
</dbReference>
<gene>
    <name evidence="3" type="ORF">D8674_036121</name>
</gene>
<keyword evidence="1" id="KW-0677">Repeat</keyword>
<proteinExistence type="predicted"/>
<dbReference type="Pfam" id="PF12854">
    <property type="entry name" value="PPR_1"/>
    <property type="match status" value="1"/>
</dbReference>
<dbReference type="Pfam" id="PF20431">
    <property type="entry name" value="E_motif"/>
    <property type="match status" value="1"/>
</dbReference>
<dbReference type="InterPro" id="IPR011990">
    <property type="entry name" value="TPR-like_helical_dom_sf"/>
</dbReference>
<dbReference type="Gene3D" id="1.25.40.10">
    <property type="entry name" value="Tetratricopeptide repeat domain"/>
    <property type="match status" value="2"/>
</dbReference>
<keyword evidence="4" id="KW-1185">Reference proteome</keyword>
<feature type="repeat" description="PPR" evidence="2">
    <location>
        <begin position="100"/>
        <end position="134"/>
    </location>
</feature>
<feature type="repeat" description="PPR" evidence="2">
    <location>
        <begin position="264"/>
        <end position="298"/>
    </location>
</feature>
<protein>
    <submittedName>
        <fullName evidence="3">Pentatricopeptide repeat-containing protein</fullName>
    </submittedName>
</protein>
<evidence type="ECO:0000256" key="2">
    <source>
        <dbReference type="PROSITE-ProRule" id="PRU00708"/>
    </source>
</evidence>